<dbReference type="Proteomes" id="UP000186104">
    <property type="component" value="Chromosome"/>
</dbReference>
<feature type="region of interest" description="Disordered" evidence="1">
    <location>
        <begin position="279"/>
        <end position="303"/>
    </location>
</feature>
<dbReference type="GO" id="GO:0005975">
    <property type="term" value="P:carbohydrate metabolic process"/>
    <property type="evidence" value="ECO:0007669"/>
    <property type="project" value="UniProtKB-ARBA"/>
</dbReference>
<dbReference type="KEGG" id="dtm:BJL86_2552"/>
<feature type="compositionally biased region" description="Acidic residues" evidence="1">
    <location>
        <begin position="250"/>
        <end position="265"/>
    </location>
</feature>
<dbReference type="EMBL" id="CP015961">
    <property type="protein sequence ID" value="ANI93312.1"/>
    <property type="molecule type" value="Genomic_DNA"/>
</dbReference>
<sequence length="436" mass="43525">MRGRTTPRLRTALVGAAASVALVAGVGFVATTPDVSTDDVHLVQAEGAALVQGQEVNIDLKKLVEAQIGQEVPEGTTLKLNGLPEGLKQDGWNITGTPTESGLYNVRVEVNSGGQTSTQEVQLMVAAPNGEEPNAPKTDTEKGAEGGTDGAEGEKSGESEKPGESEPTTGAGDKTESKDAESGNDSESATTTTTPSSEADKTNDKTDAESGASDDQSSTPSSTPATTTDSESDSETATDDSQETSSPEFPTEDEAFGEDGTDTEVDEGTEIDLDEAAGSLTDGMLGGSGSLEGSTGGEDGVEECETGDLTAGLEKFLPVVVGEQDDSGMITSIITSVLGSLLPTVLNTASSGNGSVCDAGGATGSLLESAAGFADAQQGEGADAQTAGAQAAGAQAAGGTTTLDSLLGGDGTQLIELMQLASGIMEQVGSPADGTR</sequence>
<name>A0A173LQZ4_9ACTN</name>
<keyword evidence="4" id="KW-1185">Reference proteome</keyword>
<feature type="compositionally biased region" description="Low complexity" evidence="1">
    <location>
        <begin position="186"/>
        <end position="197"/>
    </location>
</feature>
<feature type="compositionally biased region" description="Low complexity" evidence="1">
    <location>
        <begin position="213"/>
        <end position="229"/>
    </location>
</feature>
<keyword evidence="2" id="KW-0732">Signal</keyword>
<evidence type="ECO:0000313" key="4">
    <source>
        <dbReference type="Proteomes" id="UP000186104"/>
    </source>
</evidence>
<protein>
    <submittedName>
        <fullName evidence="3">Uncharacterized protein</fullName>
    </submittedName>
</protein>
<dbReference type="InterPro" id="IPR013783">
    <property type="entry name" value="Ig-like_fold"/>
</dbReference>
<dbReference type="AlphaFoldDB" id="A0A173LQZ4"/>
<feature type="compositionally biased region" description="Basic and acidic residues" evidence="1">
    <location>
        <begin position="198"/>
        <end position="208"/>
    </location>
</feature>
<evidence type="ECO:0000313" key="3">
    <source>
        <dbReference type="EMBL" id="ANI93312.1"/>
    </source>
</evidence>
<dbReference type="OrthoDB" id="4773451at2"/>
<dbReference type="Gene3D" id="2.60.40.10">
    <property type="entry name" value="Immunoglobulins"/>
    <property type="match status" value="1"/>
</dbReference>
<organism evidence="3 4">
    <name type="scientific">Dietzia timorensis</name>
    <dbReference type="NCBI Taxonomy" id="499555"/>
    <lineage>
        <taxon>Bacteria</taxon>
        <taxon>Bacillati</taxon>
        <taxon>Actinomycetota</taxon>
        <taxon>Actinomycetes</taxon>
        <taxon>Mycobacteriales</taxon>
        <taxon>Dietziaceae</taxon>
        <taxon>Dietzia</taxon>
    </lineage>
</organism>
<feature type="compositionally biased region" description="Basic and acidic residues" evidence="1">
    <location>
        <begin position="152"/>
        <end position="164"/>
    </location>
</feature>
<feature type="chain" id="PRO_5038642945" evidence="2">
    <location>
        <begin position="24"/>
        <end position="436"/>
    </location>
</feature>
<dbReference type="RefSeq" id="WP_067476594.1">
    <property type="nucleotide sequence ID" value="NZ_CP015961.1"/>
</dbReference>
<dbReference type="STRING" id="499555.BJL86_2552"/>
<gene>
    <name evidence="3" type="ORF">BJL86_2552</name>
</gene>
<evidence type="ECO:0000256" key="2">
    <source>
        <dbReference type="SAM" id="SignalP"/>
    </source>
</evidence>
<feature type="region of interest" description="Disordered" evidence="1">
    <location>
        <begin position="128"/>
        <end position="265"/>
    </location>
</feature>
<feature type="compositionally biased region" description="Gly residues" evidence="1">
    <location>
        <begin position="284"/>
        <end position="298"/>
    </location>
</feature>
<feature type="compositionally biased region" description="Acidic residues" evidence="1">
    <location>
        <begin position="230"/>
        <end position="242"/>
    </location>
</feature>
<proteinExistence type="predicted"/>
<feature type="signal peptide" evidence="2">
    <location>
        <begin position="1"/>
        <end position="23"/>
    </location>
</feature>
<evidence type="ECO:0000256" key="1">
    <source>
        <dbReference type="SAM" id="MobiDB-lite"/>
    </source>
</evidence>
<reference evidence="3 4" key="1">
    <citation type="submission" date="2016-06" db="EMBL/GenBank/DDBJ databases">
        <title>Complete genome sequence of a saline-alkali tolerant type strain Dietzia timorensis ID05-A0528T.</title>
        <authorList>
            <person name="Wu X."/>
        </authorList>
    </citation>
    <scope>NUCLEOTIDE SEQUENCE [LARGE SCALE GENOMIC DNA]</scope>
    <source>
        <strain evidence="3 4">ID05-A0528</strain>
    </source>
</reference>
<accession>A0A173LQZ4</accession>